<protein>
    <submittedName>
        <fullName evidence="1">Uncharacterized protein</fullName>
    </submittedName>
</protein>
<accession>A0A2H0XFE7</accession>
<proteinExistence type="predicted"/>
<comment type="caution">
    <text evidence="1">The sequence shown here is derived from an EMBL/GenBank/DDBJ whole genome shotgun (WGS) entry which is preliminary data.</text>
</comment>
<gene>
    <name evidence="1" type="ORF">COT49_03110</name>
</gene>
<dbReference type="EMBL" id="PEYT01000027">
    <property type="protein sequence ID" value="PIS22869.1"/>
    <property type="molecule type" value="Genomic_DNA"/>
</dbReference>
<dbReference type="Proteomes" id="UP000230340">
    <property type="component" value="Unassembled WGS sequence"/>
</dbReference>
<dbReference type="AlphaFoldDB" id="A0A2H0XFE7"/>
<evidence type="ECO:0000313" key="2">
    <source>
        <dbReference type="Proteomes" id="UP000230340"/>
    </source>
</evidence>
<organism evidence="1 2">
    <name type="scientific">candidate division WWE3 bacterium CG08_land_8_20_14_0_20_40_13</name>
    <dbReference type="NCBI Taxonomy" id="1975084"/>
    <lineage>
        <taxon>Bacteria</taxon>
        <taxon>Katanobacteria</taxon>
    </lineage>
</organism>
<reference evidence="2" key="1">
    <citation type="submission" date="2017-09" db="EMBL/GenBank/DDBJ databases">
        <title>Depth-based differentiation of microbial function through sediment-hosted aquifers and enrichment of novel symbionts in the deep terrestrial subsurface.</title>
        <authorList>
            <person name="Probst A.J."/>
            <person name="Ladd B."/>
            <person name="Jarett J.K."/>
            <person name="Geller-Mcgrath D.E."/>
            <person name="Sieber C.M.K."/>
            <person name="Emerson J.B."/>
            <person name="Anantharaman K."/>
            <person name="Thomas B.C."/>
            <person name="Malmstrom R."/>
            <person name="Stieglmeier M."/>
            <person name="Klingl A."/>
            <person name="Woyke T."/>
            <person name="Ryan C.M."/>
            <person name="Banfield J.F."/>
        </authorList>
    </citation>
    <scope>NUCLEOTIDE SEQUENCE [LARGE SCALE GENOMIC DNA]</scope>
</reference>
<evidence type="ECO:0000313" key="1">
    <source>
        <dbReference type="EMBL" id="PIS22869.1"/>
    </source>
</evidence>
<name>A0A2H0XFE7_UNCKA</name>
<sequence length="148" mass="16494">MSGEIQVSGVTCFPEWQWGEAVLYYLNGVWGNKLDVMYRPKICFGGVFLRLNQADSSYFAYGVPDNDDGYDAREVGPDPKILSIASGKQTDVEVGLIRFVKDNTIKVLSLGLPAIQGFVILWKKPKRGQYGIACVHVPKDWGSQGFVW</sequence>